<gene>
    <name evidence="2" type="ORF">C8N45_102575</name>
</gene>
<dbReference type="SUPFAM" id="SSF51120">
    <property type="entry name" value="beta-Roll"/>
    <property type="match status" value="1"/>
</dbReference>
<dbReference type="RefSeq" id="WP_108385669.1">
    <property type="nucleotide sequence ID" value="NZ_QBUD01000002.1"/>
</dbReference>
<dbReference type="InterPro" id="IPR036691">
    <property type="entry name" value="Endo/exonu/phosph_ase_sf"/>
</dbReference>
<dbReference type="InterPro" id="IPR018511">
    <property type="entry name" value="Hemolysin-typ_Ca-bd_CS"/>
</dbReference>
<dbReference type="NCBIfam" id="TIGR01965">
    <property type="entry name" value="VCBS_repeat"/>
    <property type="match status" value="1"/>
</dbReference>
<dbReference type="Proteomes" id="UP000244523">
    <property type="component" value="Unassembled WGS sequence"/>
</dbReference>
<dbReference type="InterPro" id="IPR015919">
    <property type="entry name" value="Cadherin-like_sf"/>
</dbReference>
<dbReference type="InterPro" id="IPR047971">
    <property type="entry name" value="ExeM-like"/>
</dbReference>
<dbReference type="GO" id="GO:0005509">
    <property type="term" value="F:calcium ion binding"/>
    <property type="evidence" value="ECO:0007669"/>
    <property type="project" value="InterPro"/>
</dbReference>
<accession>A0A2T6KMW7</accession>
<proteinExistence type="predicted"/>
<dbReference type="PANTHER" id="PTHR42834">
    <property type="entry name" value="ENDONUCLEASE/EXONUCLEASE/PHOSPHATASE FAMILY PROTEIN (AFU_ORTHOLOGUE AFUA_3G09210)"/>
    <property type="match status" value="1"/>
</dbReference>
<dbReference type="NCBIfam" id="NF033681">
    <property type="entry name" value="ExeM_NucH_DNase"/>
    <property type="match status" value="1"/>
</dbReference>
<dbReference type="InterPro" id="IPR002126">
    <property type="entry name" value="Cadherin-like_dom"/>
</dbReference>
<keyword evidence="3" id="KW-1185">Reference proteome</keyword>
<comment type="caution">
    <text evidence="2">The sequence shown here is derived from an EMBL/GenBank/DDBJ whole genome shotgun (WGS) entry which is preliminary data.</text>
</comment>
<dbReference type="EMBL" id="QBUD01000002">
    <property type="protein sequence ID" value="PUB17563.1"/>
    <property type="molecule type" value="Genomic_DNA"/>
</dbReference>
<dbReference type="Gene3D" id="2.60.40.60">
    <property type="entry name" value="Cadherins"/>
    <property type="match status" value="1"/>
</dbReference>
<dbReference type="Pfam" id="PF17963">
    <property type="entry name" value="Big_9"/>
    <property type="match status" value="1"/>
</dbReference>
<name>A0A2T6KMW7_9RHOB</name>
<dbReference type="PROSITE" id="PS00330">
    <property type="entry name" value="HEMOLYSIN_CALCIUM"/>
    <property type="match status" value="2"/>
</dbReference>
<dbReference type="PRINTS" id="PR00313">
    <property type="entry name" value="CABNDNGRPT"/>
</dbReference>
<evidence type="ECO:0000259" key="1">
    <source>
        <dbReference type="PROSITE" id="PS50268"/>
    </source>
</evidence>
<dbReference type="Gene3D" id="3.60.10.10">
    <property type="entry name" value="Endonuclease/exonuclease/phosphatase"/>
    <property type="match status" value="1"/>
</dbReference>
<evidence type="ECO:0000313" key="3">
    <source>
        <dbReference type="Proteomes" id="UP000244523"/>
    </source>
</evidence>
<dbReference type="GO" id="GO:0016020">
    <property type="term" value="C:membrane"/>
    <property type="evidence" value="ECO:0007669"/>
    <property type="project" value="InterPro"/>
</dbReference>
<dbReference type="CDD" id="cd11304">
    <property type="entry name" value="Cadherin_repeat"/>
    <property type="match status" value="1"/>
</dbReference>
<dbReference type="SUPFAM" id="SSF56219">
    <property type="entry name" value="DNase I-like"/>
    <property type="match status" value="1"/>
</dbReference>
<dbReference type="Pfam" id="PF00353">
    <property type="entry name" value="HemolysinCabind"/>
    <property type="match status" value="1"/>
</dbReference>
<feature type="domain" description="Cadherin" evidence="1">
    <location>
        <begin position="238"/>
        <end position="343"/>
    </location>
</feature>
<organism evidence="2 3">
    <name type="scientific">Yoonia sediminilitoris</name>
    <dbReference type="NCBI Taxonomy" id="1286148"/>
    <lineage>
        <taxon>Bacteria</taxon>
        <taxon>Pseudomonadati</taxon>
        <taxon>Pseudomonadota</taxon>
        <taxon>Alphaproteobacteria</taxon>
        <taxon>Rhodobacterales</taxon>
        <taxon>Paracoccaceae</taxon>
        <taxon>Yoonia</taxon>
    </lineage>
</organism>
<sequence length="1460" mass="151259">MTFQRKNFVFGSFGDDILTGSDRSDYIFSFFGNDDISTGAGNDRIFAGFGDDKITGGAGNDHIFGGFGFDIARYEGGIADYDVHVGRGRWGPTTVTSIGEVSDAGRDRLHSVEALYFAADDYTFYLDGTNNAALAGDDAVETDENGIQAIAAADLLANDREFDGDTLAITAVDATSASGATVTFIDGQISYDPGTLFDGLNVGDTATDTFSYTVDDGKGGTDVATVTVTIAGTNDAPELTANDVTVDENTTAVPAGISATDVDSDDLTFSLGGVDAALFQIDALTGALSFITAPDFEAAADADADNNYDITINVEDEQGAVTSESIVVTVADVSEITARINEFHYDNEGGDTGEFIEVRVNAGDDVSALTIERYNGNGGAPYGTPLNVGDGVRTSDADFDYYVLALPSNGLQNGSPDGIALSNAGTLIEFLSYEGAFTAVGGSADGVTSTDIGVSEPGSTPVGFSLQRNEDGSWDDPAENTAGAENVPVPVALNARINELHYDNAGSDTGEFVELRVNAGADASALSLAFYNGSNGSLYRTAAVADATLTTDGTFDYYVFNLPSNGIQNGSPDGLALVDGGTVLEFLSYEGTLTATDGPAAGQTSIDIGVSEPGSTAIGDSLQRNDDGSWAEAAANTAGAANAAGPLDLNARINEFHYDNAGSDVGEFIEVRVNAGADVSGLSVVAYNGNNGAVYRTEQVGAGDQTTDGTYDYYVINLPTNGLQNGAPDGLALVNGDTVIEFLSYEGTLTAADGPAAGQTSTDIGVAETGSTPIGFSLQRDDDGTWLAPADATPGEANDDVIVDPPATDQLISAIQGAGAASALDGQTVRVEAVVTHIVSNGYFIQEEDSDADGDAATSEGIFVFTSTVPTVAVGNLVSLTADVQERFDQTQLTNVSSEVVTTTLAATPTAASILLGPDTMPDYEAVEGMLVTVTSGTPDPLTVITNFNFDRFGQLVISAGVQTQPTQLFDAQTEAAEIAALQEQNENNSLILDDGESSQNPDQFEFVSGGTGDNGNGFLDVDDDFGDGGTTIRLGAEINDSVTGVMTYAFGDYQLVVTETLDIDESTNGGARQDTPDDVGGSLQVASVNVLNYFTTIDVSGAGTGPNGDLNPRGADNDAELVRQTEKLVAAITGTGAEVFALQEIENNGFGAGSAVDTLVDALNAEAAVTGSGASYAFAAPDTGTGFVGTDAISTAIIYDENAVRLVYTEALVFDEASAQTTYDLASVIDPGFGDFQRNRPSVAATFEDLATGEQFTVVSSHFKSKGSSGLEALADDAQTALDSGTATGFTQADVDALRADPNFDQGDGQGFWNQVRLDAAVELGDWIANDYNGTGVTNYLLLGDLNAYAEEDPVQHLDDDAGLVDLIDTFIGQDEAYSFVFDGQRGTLDQGLADDGLAAFVTGATEWHINADEPDLINYDTSFKDERFYNDGIFASSDHDPLIVGLDFTPLPGSDGIG</sequence>
<dbReference type="SUPFAM" id="SSF49313">
    <property type="entry name" value="Cadherin-like"/>
    <property type="match status" value="1"/>
</dbReference>
<evidence type="ECO:0000313" key="2">
    <source>
        <dbReference type="EMBL" id="PUB17563.1"/>
    </source>
</evidence>
<dbReference type="InterPro" id="IPR001343">
    <property type="entry name" value="Hemolysn_Ca-bd"/>
</dbReference>
<dbReference type="PROSITE" id="PS50268">
    <property type="entry name" value="CADHERIN_2"/>
    <property type="match status" value="1"/>
</dbReference>
<protein>
    <submittedName>
        <fullName evidence="2">Putative extracellular nuclease</fullName>
    </submittedName>
</protein>
<dbReference type="Gene3D" id="2.60.40.2810">
    <property type="match status" value="1"/>
</dbReference>
<dbReference type="InterPro" id="IPR011049">
    <property type="entry name" value="Serralysin-like_metalloprot_C"/>
</dbReference>
<dbReference type="PANTHER" id="PTHR42834:SF1">
    <property type="entry name" value="ENDONUCLEASE_EXONUCLEASE_PHOSPHATASE FAMILY PROTEIN (AFU_ORTHOLOGUE AFUA_3G09210)"/>
    <property type="match status" value="1"/>
</dbReference>
<dbReference type="GO" id="GO:0007156">
    <property type="term" value="P:homophilic cell adhesion via plasma membrane adhesion molecules"/>
    <property type="evidence" value="ECO:0007669"/>
    <property type="project" value="InterPro"/>
</dbReference>
<dbReference type="CDD" id="cd04486">
    <property type="entry name" value="YhcR_OBF_like"/>
    <property type="match status" value="1"/>
</dbReference>
<reference evidence="2 3" key="1">
    <citation type="submission" date="2018-04" db="EMBL/GenBank/DDBJ databases">
        <title>Genomic Encyclopedia of Archaeal and Bacterial Type Strains, Phase II (KMG-II): from individual species to whole genera.</title>
        <authorList>
            <person name="Goeker M."/>
        </authorList>
    </citation>
    <scope>NUCLEOTIDE SEQUENCE [LARGE SCALE GENOMIC DNA]</scope>
    <source>
        <strain evidence="2 3">DSM 29955</strain>
    </source>
</reference>
<dbReference type="InterPro" id="IPR010221">
    <property type="entry name" value="VCBS_dom"/>
</dbReference>